<evidence type="ECO:0000256" key="3">
    <source>
        <dbReference type="SAM" id="Phobius"/>
    </source>
</evidence>
<accession>A0AAD5K1Z5</accession>
<feature type="transmembrane region" description="Helical" evidence="3">
    <location>
        <begin position="232"/>
        <end position="254"/>
    </location>
</feature>
<proteinExistence type="inferred from homology"/>
<dbReference type="Gene3D" id="1.20.1250.20">
    <property type="entry name" value="MFS general substrate transporter like domains"/>
    <property type="match status" value="2"/>
</dbReference>
<dbReference type="EMBL" id="JAIXMP010000011">
    <property type="protein sequence ID" value="KAI9265094.1"/>
    <property type="molecule type" value="Genomic_DNA"/>
</dbReference>
<dbReference type="SUPFAM" id="SSF103473">
    <property type="entry name" value="MFS general substrate transporter"/>
    <property type="match status" value="1"/>
</dbReference>
<dbReference type="PROSITE" id="PS50850">
    <property type="entry name" value="MFS"/>
    <property type="match status" value="1"/>
</dbReference>
<feature type="transmembrane region" description="Helical" evidence="3">
    <location>
        <begin position="319"/>
        <end position="339"/>
    </location>
</feature>
<feature type="transmembrane region" description="Helical" evidence="3">
    <location>
        <begin position="59"/>
        <end position="78"/>
    </location>
</feature>
<evidence type="ECO:0000313" key="6">
    <source>
        <dbReference type="Proteomes" id="UP001209540"/>
    </source>
</evidence>
<keyword evidence="6" id="KW-1185">Reference proteome</keyword>
<sequence length="388" mass="42275">MKWPGIIQDYYQQNNEFGNNSTQGSIPLQLSFVGTLFMFFEHFMAPFSQILRSIWGTKIVLVIGTFLMVIGFIIASFASQIWHLYLAFSVLAGTGGAFLFAMTQTVVPEHFGQKRGGLALGCISSGGSIGSLVFPFIVTPLNDQLGVHWTFRISGAICLTLGLVACILMKDCVQHVTISPVRNRLREMIKFNVFQNSNFIIWCLGAVMQCSSAFTPMLFIPSYATYIGLSDFQGSSLVSIGSGTAVFGRIFSGYLADRIGAINTNIIYLCIGAISNLLIWTFAYSYGVLAAFMAIYGFIYGSYYALGSPITASILNKEQVSSGVVIVLLFNGIAVLGPSVASAVESTGVASKPFFTYKMFTGITYLVATLIMILLKLRLSNNKLFAKM</sequence>
<reference evidence="5" key="2">
    <citation type="submission" date="2023-02" db="EMBL/GenBank/DDBJ databases">
        <authorList>
            <consortium name="DOE Joint Genome Institute"/>
            <person name="Mondo S.J."/>
            <person name="Chang Y."/>
            <person name="Wang Y."/>
            <person name="Ahrendt S."/>
            <person name="Andreopoulos W."/>
            <person name="Barry K."/>
            <person name="Beard J."/>
            <person name="Benny G.L."/>
            <person name="Blankenship S."/>
            <person name="Bonito G."/>
            <person name="Cuomo C."/>
            <person name="Desiro A."/>
            <person name="Gervers K.A."/>
            <person name="Hundley H."/>
            <person name="Kuo A."/>
            <person name="LaButti K."/>
            <person name="Lang B.F."/>
            <person name="Lipzen A."/>
            <person name="O'Donnell K."/>
            <person name="Pangilinan J."/>
            <person name="Reynolds N."/>
            <person name="Sandor L."/>
            <person name="Smith M.W."/>
            <person name="Tsang A."/>
            <person name="Grigoriev I.V."/>
            <person name="Stajich J.E."/>
            <person name="Spatafora J.W."/>
        </authorList>
    </citation>
    <scope>NUCLEOTIDE SEQUENCE</scope>
    <source>
        <strain evidence="5">RSA 2281</strain>
    </source>
</reference>
<evidence type="ECO:0000256" key="1">
    <source>
        <dbReference type="ARBA" id="ARBA00004141"/>
    </source>
</evidence>
<feature type="transmembrane region" description="Helical" evidence="3">
    <location>
        <begin position="289"/>
        <end position="307"/>
    </location>
</feature>
<evidence type="ECO:0000313" key="5">
    <source>
        <dbReference type="EMBL" id="KAI9265094.1"/>
    </source>
</evidence>
<feature type="transmembrane region" description="Helical" evidence="3">
    <location>
        <begin position="149"/>
        <end position="169"/>
    </location>
</feature>
<feature type="transmembrane region" description="Helical" evidence="3">
    <location>
        <begin position="359"/>
        <end position="379"/>
    </location>
</feature>
<dbReference type="Proteomes" id="UP001209540">
    <property type="component" value="Unassembled WGS sequence"/>
</dbReference>
<dbReference type="InterPro" id="IPR011701">
    <property type="entry name" value="MFS"/>
</dbReference>
<dbReference type="GO" id="GO:0016020">
    <property type="term" value="C:membrane"/>
    <property type="evidence" value="ECO:0007669"/>
    <property type="project" value="UniProtKB-SubCell"/>
</dbReference>
<dbReference type="PANTHER" id="PTHR11360">
    <property type="entry name" value="MONOCARBOXYLATE TRANSPORTER"/>
    <property type="match status" value="1"/>
</dbReference>
<feature type="transmembrane region" description="Helical" evidence="3">
    <location>
        <begin position="84"/>
        <end position="106"/>
    </location>
</feature>
<evidence type="ECO:0000256" key="2">
    <source>
        <dbReference type="ARBA" id="ARBA00006727"/>
    </source>
</evidence>
<dbReference type="GO" id="GO:0022857">
    <property type="term" value="F:transmembrane transporter activity"/>
    <property type="evidence" value="ECO:0007669"/>
    <property type="project" value="InterPro"/>
</dbReference>
<dbReference type="AlphaFoldDB" id="A0AAD5K1Z5"/>
<evidence type="ECO:0000259" key="4">
    <source>
        <dbReference type="PROSITE" id="PS50850"/>
    </source>
</evidence>
<feature type="domain" description="Major facilitator superfamily (MFS) profile" evidence="4">
    <location>
        <begin position="1"/>
        <end position="380"/>
    </location>
</feature>
<feature type="transmembrane region" description="Helical" evidence="3">
    <location>
        <begin position="199"/>
        <end position="220"/>
    </location>
</feature>
<dbReference type="Pfam" id="PF07690">
    <property type="entry name" value="MFS_1"/>
    <property type="match status" value="1"/>
</dbReference>
<organism evidence="5 6">
    <name type="scientific">Phascolomyces articulosus</name>
    <dbReference type="NCBI Taxonomy" id="60185"/>
    <lineage>
        <taxon>Eukaryota</taxon>
        <taxon>Fungi</taxon>
        <taxon>Fungi incertae sedis</taxon>
        <taxon>Mucoromycota</taxon>
        <taxon>Mucoromycotina</taxon>
        <taxon>Mucoromycetes</taxon>
        <taxon>Mucorales</taxon>
        <taxon>Lichtheimiaceae</taxon>
        <taxon>Phascolomyces</taxon>
    </lineage>
</organism>
<feature type="transmembrane region" description="Helical" evidence="3">
    <location>
        <begin position="118"/>
        <end position="137"/>
    </location>
</feature>
<protein>
    <submittedName>
        <fullName evidence="5">Major facilitator superfamily domain-containing protein</fullName>
    </submittedName>
</protein>
<comment type="caution">
    <text evidence="5">The sequence shown here is derived from an EMBL/GenBank/DDBJ whole genome shotgun (WGS) entry which is preliminary data.</text>
</comment>
<dbReference type="InterPro" id="IPR050327">
    <property type="entry name" value="Proton-linked_MCT"/>
</dbReference>
<feature type="transmembrane region" description="Helical" evidence="3">
    <location>
        <begin position="26"/>
        <end position="47"/>
    </location>
</feature>
<dbReference type="PANTHER" id="PTHR11360:SF284">
    <property type="entry name" value="EG:103B4.3 PROTEIN-RELATED"/>
    <property type="match status" value="1"/>
</dbReference>
<dbReference type="InterPro" id="IPR020846">
    <property type="entry name" value="MFS_dom"/>
</dbReference>
<comment type="similarity">
    <text evidence="2">Belongs to the major facilitator superfamily. Monocarboxylate porter (TC 2.A.1.13) family.</text>
</comment>
<name>A0AAD5K1Z5_9FUNG</name>
<keyword evidence="3" id="KW-0812">Transmembrane</keyword>
<feature type="transmembrane region" description="Helical" evidence="3">
    <location>
        <begin position="266"/>
        <end position="283"/>
    </location>
</feature>
<dbReference type="InterPro" id="IPR036259">
    <property type="entry name" value="MFS_trans_sf"/>
</dbReference>
<gene>
    <name evidence="5" type="ORF">BDA99DRAFT_559173</name>
</gene>
<keyword evidence="3" id="KW-1133">Transmembrane helix</keyword>
<comment type="subcellular location">
    <subcellularLocation>
        <location evidence="1">Membrane</location>
        <topology evidence="1">Multi-pass membrane protein</topology>
    </subcellularLocation>
</comment>
<reference evidence="5" key="1">
    <citation type="journal article" date="2022" name="IScience">
        <title>Evolution of zygomycete secretomes and the origins of terrestrial fungal ecologies.</title>
        <authorList>
            <person name="Chang Y."/>
            <person name="Wang Y."/>
            <person name="Mondo S."/>
            <person name="Ahrendt S."/>
            <person name="Andreopoulos W."/>
            <person name="Barry K."/>
            <person name="Beard J."/>
            <person name="Benny G.L."/>
            <person name="Blankenship S."/>
            <person name="Bonito G."/>
            <person name="Cuomo C."/>
            <person name="Desiro A."/>
            <person name="Gervers K.A."/>
            <person name="Hundley H."/>
            <person name="Kuo A."/>
            <person name="LaButti K."/>
            <person name="Lang B.F."/>
            <person name="Lipzen A."/>
            <person name="O'Donnell K."/>
            <person name="Pangilinan J."/>
            <person name="Reynolds N."/>
            <person name="Sandor L."/>
            <person name="Smith M.E."/>
            <person name="Tsang A."/>
            <person name="Grigoriev I.V."/>
            <person name="Stajich J.E."/>
            <person name="Spatafora J.W."/>
        </authorList>
    </citation>
    <scope>NUCLEOTIDE SEQUENCE</scope>
    <source>
        <strain evidence="5">RSA 2281</strain>
    </source>
</reference>
<keyword evidence="3" id="KW-0472">Membrane</keyword>